<proteinExistence type="predicted"/>
<dbReference type="GeneID" id="20490150"/>
<gene>
    <name evidence="2" type="primary">ORF2a'</name>
</gene>
<keyword evidence="1" id="KW-0812">Transmembrane</keyword>
<dbReference type="Pfam" id="PF02340">
    <property type="entry name" value="PRRSV_Env"/>
    <property type="match status" value="1"/>
</dbReference>
<evidence type="ECO:0000256" key="1">
    <source>
        <dbReference type="SAM" id="Phobius"/>
    </source>
</evidence>
<evidence type="ECO:0000313" key="2">
    <source>
        <dbReference type="EMBL" id="AIP91221.1"/>
    </source>
</evidence>
<accession>A0A089FY88</accession>
<reference evidence="2 3" key="1">
    <citation type="journal article" date="2014" name="J. Virol.">
        <title>Two Novel Simian Arteriviruses in Captive and Wild Baboons (Papio spp.).</title>
        <authorList>
            <person name="Bailey A.L."/>
            <person name="Lauck M."/>
            <person name="Sibley S.D."/>
            <person name="Pecotte J."/>
            <person name="Rice K."/>
            <person name="Weny G."/>
            <person name="Tumukunde A."/>
            <person name="Hyeroba D."/>
            <person name="Greene J."/>
            <person name="Correll M."/>
            <person name="Gleicher M."/>
            <person name="Friedrich T.C."/>
            <person name="Jahrling P.B."/>
            <person name="Kuhn J.H."/>
            <person name="Goldberg T.L."/>
            <person name="Rogers J."/>
            <person name="O'Connor D.H."/>
        </authorList>
    </citation>
    <scope>NUCLEOTIDE SEQUENCE [LARGE SCALE GENOMIC DNA]</scope>
    <source>
        <strain evidence="2">MYBV_M58</strain>
    </source>
</reference>
<organism evidence="2 3">
    <name type="scientific">Mikumi yellow baboon virus 1</name>
    <dbReference type="NCBI Taxonomy" id="1546177"/>
    <lineage>
        <taxon>Viruses</taxon>
        <taxon>Riboviria</taxon>
        <taxon>Orthornavirae</taxon>
        <taxon>Pisuviricota</taxon>
        <taxon>Pisoniviricetes</taxon>
        <taxon>Nidovirales</taxon>
        <taxon>Arnidovirineae</taxon>
        <taxon>Arteriviridae</taxon>
        <taxon>Simarterivirinae</taxon>
        <taxon>Thetaarterivirus</taxon>
        <taxon>Mitartevirus</taxon>
        <taxon>Thetaarterivirus mikelba</taxon>
        <taxon>Thetaarterivirus mikelba 1</taxon>
    </lineage>
</organism>
<feature type="transmembrane region" description="Helical" evidence="1">
    <location>
        <begin position="190"/>
        <end position="211"/>
    </location>
</feature>
<dbReference type="Proteomes" id="UP000155518">
    <property type="component" value="Segment"/>
</dbReference>
<keyword evidence="1" id="KW-0472">Membrane</keyword>
<dbReference type="KEGG" id="vg:20490150"/>
<dbReference type="InterPro" id="IPR003434">
    <property type="entry name" value="Arteri_GP2a"/>
</dbReference>
<dbReference type="EMBL" id="KM110938">
    <property type="protein sequence ID" value="AIP91221.1"/>
    <property type="molecule type" value="Genomic_RNA"/>
</dbReference>
<sequence>MAFTVVALLLLTHLHPVEPLLSRFFNFWTPFVSYSHGSGKTLHQAYFKMIQYCSHPLVPGAKHPFGIIARTAFEQAYTHWTNEVYHRMTSLQLHHRFGTKDAIYWSTWTIHPECERYKDLKPQIEAPLPPLMTLLRYYAVREAQICRDAAGIIAHFNESAVANFNVSNNVITIQPTAHHRPWHPSYMADLYHASVFSTLFAPVVLTIILLIRHPRVFVFFFR</sequence>
<name>A0A089FY88_9NIDO</name>
<evidence type="ECO:0000313" key="3">
    <source>
        <dbReference type="Proteomes" id="UP000155518"/>
    </source>
</evidence>
<dbReference type="RefSeq" id="YP_009067052.1">
    <property type="nucleotide sequence ID" value="NC_025112.1"/>
</dbReference>
<dbReference type="OrthoDB" id="10472at10239"/>
<keyword evidence="3" id="KW-1185">Reference proteome</keyword>
<keyword evidence="1" id="KW-1133">Transmembrane helix</keyword>
<protein>
    <submittedName>
        <fullName evidence="2">ORF2a' protein</fullName>
    </submittedName>
</protein>